<feature type="transmembrane region" description="Helical" evidence="5">
    <location>
        <begin position="73"/>
        <end position="91"/>
    </location>
</feature>
<feature type="transmembrane region" description="Helical" evidence="5">
    <location>
        <begin position="40"/>
        <end position="61"/>
    </location>
</feature>
<dbReference type="PANTHER" id="PTHR23291">
    <property type="entry name" value="BAX INHIBITOR-RELATED"/>
    <property type="match status" value="1"/>
</dbReference>
<sequence>MADIPITIDIGSNSIVNDFMYGSNVAKSHIHIRMGFIRKVYGILTAQLFLTTIVAATSMFTPLVRFYINENEWMVLVAFLLSIILLLALMIKRRETPLNYILLTAFTAVEAYSVAVIVTFYDQLAVLQAFFLTFCVTVCLTIYSFQSKYDMSSWGASLFSMLFVLCIASILQMFIGSSQMEMLLSIAGAILFSIFIIYDTHMIMHRVSPEEYIMASIDLYLDIINLFVHLLRILGHSRKG</sequence>
<dbReference type="AlphaFoldDB" id="A0A1W7RAA7"/>
<comment type="similarity">
    <text evidence="5">Belongs to the BI1 family.</text>
</comment>
<keyword evidence="2 5" id="KW-0812">Transmembrane</keyword>
<protein>
    <submittedName>
        <fullName evidence="6">Protein lifeguard 4</fullName>
    </submittedName>
</protein>
<feature type="transmembrane region" description="Helical" evidence="5">
    <location>
        <begin position="127"/>
        <end position="145"/>
    </location>
</feature>
<evidence type="ECO:0000313" key="6">
    <source>
        <dbReference type="EMBL" id="JAV48063.1"/>
    </source>
</evidence>
<dbReference type="PANTHER" id="PTHR23291:SF50">
    <property type="entry name" value="PROTEIN LIFEGUARD 4"/>
    <property type="match status" value="1"/>
</dbReference>
<evidence type="ECO:0000256" key="1">
    <source>
        <dbReference type="ARBA" id="ARBA00004141"/>
    </source>
</evidence>
<feature type="transmembrane region" description="Helical" evidence="5">
    <location>
        <begin position="182"/>
        <end position="200"/>
    </location>
</feature>
<feature type="transmembrane region" description="Helical" evidence="5">
    <location>
        <begin position="98"/>
        <end position="121"/>
    </location>
</feature>
<comment type="subcellular location">
    <subcellularLocation>
        <location evidence="1">Membrane</location>
        <topology evidence="1">Multi-pass membrane protein</topology>
    </subcellularLocation>
</comment>
<accession>A0A1W7RAA7</accession>
<dbReference type="Pfam" id="PF01027">
    <property type="entry name" value="Bax1-I"/>
    <property type="match status" value="1"/>
</dbReference>
<evidence type="ECO:0000256" key="3">
    <source>
        <dbReference type="ARBA" id="ARBA00022989"/>
    </source>
</evidence>
<reference evidence="6" key="1">
    <citation type="submission" date="2016-11" db="EMBL/GenBank/DDBJ databases">
        <title>Venom-gland transcriptomics and venom proteomics of the black-back scorpion (Hadrurus spadix) reveal detectability challenges and an unexplored realm of animal toxin diversity.</title>
        <authorList>
            <person name="Rokyta D.R."/>
            <person name="Ward M.J."/>
        </authorList>
    </citation>
    <scope>NUCLEOTIDE SEQUENCE</scope>
    <source>
        <tissue evidence="6">Venom gland</tissue>
    </source>
</reference>
<proteinExistence type="inferred from homology"/>
<dbReference type="GO" id="GO:0043066">
    <property type="term" value="P:negative regulation of apoptotic process"/>
    <property type="evidence" value="ECO:0007669"/>
    <property type="project" value="TreeGrafter"/>
</dbReference>
<dbReference type="GO" id="GO:0016020">
    <property type="term" value="C:membrane"/>
    <property type="evidence" value="ECO:0007669"/>
    <property type="project" value="UniProtKB-SubCell"/>
</dbReference>
<keyword evidence="3 5" id="KW-1133">Transmembrane helix</keyword>
<feature type="transmembrane region" description="Helical" evidence="5">
    <location>
        <begin position="157"/>
        <end position="176"/>
    </location>
</feature>
<evidence type="ECO:0000256" key="4">
    <source>
        <dbReference type="ARBA" id="ARBA00023136"/>
    </source>
</evidence>
<keyword evidence="4 5" id="KW-0472">Membrane</keyword>
<organism evidence="6">
    <name type="scientific">Hadrurus spadix</name>
    <dbReference type="NCBI Taxonomy" id="141984"/>
    <lineage>
        <taxon>Eukaryota</taxon>
        <taxon>Metazoa</taxon>
        <taxon>Ecdysozoa</taxon>
        <taxon>Arthropoda</taxon>
        <taxon>Chelicerata</taxon>
        <taxon>Arachnida</taxon>
        <taxon>Scorpiones</taxon>
        <taxon>Iurida</taxon>
        <taxon>Iuroidea</taxon>
        <taxon>Hadrurus</taxon>
    </lineage>
</organism>
<dbReference type="InterPro" id="IPR006214">
    <property type="entry name" value="Bax_inhibitor_1-related"/>
</dbReference>
<evidence type="ECO:0000256" key="5">
    <source>
        <dbReference type="RuleBase" id="RU004379"/>
    </source>
</evidence>
<name>A0A1W7RAA7_9SCOR</name>
<dbReference type="EMBL" id="GFAH01000326">
    <property type="protein sequence ID" value="JAV48063.1"/>
    <property type="molecule type" value="Transcribed_RNA"/>
</dbReference>
<evidence type="ECO:0000256" key="2">
    <source>
        <dbReference type="ARBA" id="ARBA00022692"/>
    </source>
</evidence>